<proteinExistence type="predicted"/>
<organism evidence="1 2">
    <name type="scientific">Panagrolaimus sp. ES5</name>
    <dbReference type="NCBI Taxonomy" id="591445"/>
    <lineage>
        <taxon>Eukaryota</taxon>
        <taxon>Metazoa</taxon>
        <taxon>Ecdysozoa</taxon>
        <taxon>Nematoda</taxon>
        <taxon>Chromadorea</taxon>
        <taxon>Rhabditida</taxon>
        <taxon>Tylenchina</taxon>
        <taxon>Panagrolaimomorpha</taxon>
        <taxon>Panagrolaimoidea</taxon>
        <taxon>Panagrolaimidae</taxon>
        <taxon>Panagrolaimus</taxon>
    </lineage>
</organism>
<reference evidence="2" key="1">
    <citation type="submission" date="2022-11" db="UniProtKB">
        <authorList>
            <consortium name="WormBaseParasite"/>
        </authorList>
    </citation>
    <scope>IDENTIFICATION</scope>
</reference>
<evidence type="ECO:0000313" key="1">
    <source>
        <dbReference type="Proteomes" id="UP000887579"/>
    </source>
</evidence>
<accession>A0AC34FE31</accession>
<sequence>MLILCFLLLIAFQVNASACPSGSVEWNSNCYIFQKNATEFAAAEIACKNLSGNLVSVHDAFTNALLAGEAPNYFQLSNESDFWIGGTLLMHAGNWSWIDNSPFDFNDWNKGEPQNFSSNGCVSVSISSGAWSSQDCFKSKPYVCNVTPKPTNPPFVNCSFGWSYFEPSSSCYGVGNVTHEKIPWEDAENRCQAQGAHLVSIHSYEEYNFVKSYDVYAWAGPIWTGLRSDDGGNTWKYSDNTPFDYPFWKSGTNTTQDGCVVSSIYWLAVNPCNVECLFLCKKSAV</sequence>
<name>A0AC34FE31_9BILA</name>
<dbReference type="WBParaSite" id="ES5_v2.g15328.t1">
    <property type="protein sequence ID" value="ES5_v2.g15328.t1"/>
    <property type="gene ID" value="ES5_v2.g15328"/>
</dbReference>
<evidence type="ECO:0000313" key="2">
    <source>
        <dbReference type="WBParaSite" id="ES5_v2.g15328.t1"/>
    </source>
</evidence>
<protein>
    <submittedName>
        <fullName evidence="2">C-type lectin domain-containing protein</fullName>
    </submittedName>
</protein>
<dbReference type="Proteomes" id="UP000887579">
    <property type="component" value="Unplaced"/>
</dbReference>